<evidence type="ECO:0000313" key="1">
    <source>
        <dbReference type="EMBL" id="NHE57842.1"/>
    </source>
</evidence>
<sequence>MKLFQYNFLLLAVLVFHISCSKDPEGIPVIKGTNVEGEELMLSDIASSIKEIPLETGDEI</sequence>
<protein>
    <submittedName>
        <fullName evidence="1">Uncharacterized protein</fullName>
    </submittedName>
</protein>
<dbReference type="RefSeq" id="WP_166147693.1">
    <property type="nucleotide sequence ID" value="NZ_JAANYN010000005.1"/>
</dbReference>
<comment type="caution">
    <text evidence="1">The sequence shown here is derived from an EMBL/GenBank/DDBJ whole genome shotgun (WGS) entry which is preliminary data.</text>
</comment>
<organism evidence="1 2">
    <name type="scientific">Cyclobacterium plantarum</name>
    <dbReference type="NCBI Taxonomy" id="2716263"/>
    <lineage>
        <taxon>Bacteria</taxon>
        <taxon>Pseudomonadati</taxon>
        <taxon>Bacteroidota</taxon>
        <taxon>Cytophagia</taxon>
        <taxon>Cytophagales</taxon>
        <taxon>Cyclobacteriaceae</taxon>
        <taxon>Cyclobacterium</taxon>
    </lineage>
</organism>
<keyword evidence="2" id="KW-1185">Reference proteome</keyword>
<evidence type="ECO:0000313" key="2">
    <source>
        <dbReference type="Proteomes" id="UP000649799"/>
    </source>
</evidence>
<dbReference type="EMBL" id="JAANYN010000005">
    <property type="protein sequence ID" value="NHE57842.1"/>
    <property type="molecule type" value="Genomic_DNA"/>
</dbReference>
<dbReference type="Proteomes" id="UP000649799">
    <property type="component" value="Unassembled WGS sequence"/>
</dbReference>
<reference evidence="1 2" key="1">
    <citation type="submission" date="2020-03" db="EMBL/GenBank/DDBJ databases">
        <title>Cyclobacterium plantarum sp. nov., a marine bacterium isolated from a coastal-marine wetland.</title>
        <authorList>
            <person name="Sanchez-Porro C."/>
            <person name="Ventosa A."/>
            <person name="Amoozegar M."/>
        </authorList>
    </citation>
    <scope>NUCLEOTIDE SEQUENCE [LARGE SCALE GENOMIC DNA]</scope>
    <source>
        <strain evidence="1 2">GBPx2</strain>
    </source>
</reference>
<accession>A0ABX0HBM0</accession>
<name>A0ABX0HBM0_9BACT</name>
<gene>
    <name evidence="1" type="ORF">G9Q97_13590</name>
</gene>
<proteinExistence type="predicted"/>